<dbReference type="PANTHER" id="PTHR33835">
    <property type="entry name" value="YALI0C07656P"/>
    <property type="match status" value="1"/>
</dbReference>
<protein>
    <recommendedName>
        <fullName evidence="3">DUF4336 domain-containing protein</fullName>
    </recommendedName>
</protein>
<accession>A0A150P552</accession>
<evidence type="ECO:0000313" key="1">
    <source>
        <dbReference type="EMBL" id="KYF50834.1"/>
    </source>
</evidence>
<dbReference type="Proteomes" id="UP000075420">
    <property type="component" value="Unassembled WGS sequence"/>
</dbReference>
<sequence length="225" mass="24718">MLRQLDQALWAAEDTLKLPGIHFPVRSPVVRLQGGGLILFSPLPSVEQAAEEIRALGEVRAIVAPNLMHHLGLAPAARLFPGARLYGPRGLREKRADVTFTGALDGAPDPLWSAEFDQVAVGGMPRLDEVAFFHRPTKTLFLWDLCFHITQSDHFPTRLFMRLNGAYGRFGPTRVARSLMRDRAAVGAAVKRMLAWAPERIVVAHGDVVERGGQAALESAFARVL</sequence>
<reference evidence="1 2" key="1">
    <citation type="submission" date="2014-02" db="EMBL/GenBank/DDBJ databases">
        <title>The small core and large imbalanced accessory genome model reveals a collaborative survival strategy of Sorangium cellulosum strains in nature.</title>
        <authorList>
            <person name="Han K."/>
            <person name="Peng R."/>
            <person name="Blom J."/>
            <person name="Li Y.-Z."/>
        </authorList>
    </citation>
    <scope>NUCLEOTIDE SEQUENCE [LARGE SCALE GENOMIC DNA]</scope>
    <source>
        <strain evidence="1 2">So0157-25</strain>
    </source>
</reference>
<name>A0A150P552_SORCE</name>
<proteinExistence type="predicted"/>
<organism evidence="1 2">
    <name type="scientific">Sorangium cellulosum</name>
    <name type="common">Polyangium cellulosum</name>
    <dbReference type="NCBI Taxonomy" id="56"/>
    <lineage>
        <taxon>Bacteria</taxon>
        <taxon>Pseudomonadati</taxon>
        <taxon>Myxococcota</taxon>
        <taxon>Polyangia</taxon>
        <taxon>Polyangiales</taxon>
        <taxon>Polyangiaceae</taxon>
        <taxon>Sorangium</taxon>
    </lineage>
</organism>
<dbReference type="InterPro" id="IPR025638">
    <property type="entry name" value="DUF4336"/>
</dbReference>
<dbReference type="InterPro" id="IPR036866">
    <property type="entry name" value="RibonucZ/Hydroxyglut_hydro"/>
</dbReference>
<evidence type="ECO:0000313" key="2">
    <source>
        <dbReference type="Proteomes" id="UP000075420"/>
    </source>
</evidence>
<dbReference type="EMBL" id="JELY01003069">
    <property type="protein sequence ID" value="KYF50834.1"/>
    <property type="molecule type" value="Genomic_DNA"/>
</dbReference>
<dbReference type="Pfam" id="PF14234">
    <property type="entry name" value="DUF4336"/>
    <property type="match status" value="1"/>
</dbReference>
<comment type="caution">
    <text evidence="1">The sequence shown here is derived from an EMBL/GenBank/DDBJ whole genome shotgun (WGS) entry which is preliminary data.</text>
</comment>
<dbReference type="AlphaFoldDB" id="A0A150P552"/>
<gene>
    <name evidence="1" type="ORF">BE08_17400</name>
</gene>
<dbReference type="SUPFAM" id="SSF56281">
    <property type="entry name" value="Metallo-hydrolase/oxidoreductase"/>
    <property type="match status" value="1"/>
</dbReference>
<dbReference type="PANTHER" id="PTHR33835:SF1">
    <property type="entry name" value="METALLO-BETA-LACTAMASE DOMAIN-CONTAINING PROTEIN"/>
    <property type="match status" value="1"/>
</dbReference>
<evidence type="ECO:0008006" key="3">
    <source>
        <dbReference type="Google" id="ProtNLM"/>
    </source>
</evidence>